<dbReference type="PATRIC" id="fig|246196.56.peg.3610"/>
<dbReference type="Proteomes" id="UP000006158">
    <property type="component" value="Chromosome"/>
</dbReference>
<dbReference type="PROSITE" id="PS00059">
    <property type="entry name" value="ADH_ZINC"/>
    <property type="match status" value="1"/>
</dbReference>
<dbReference type="SMART" id="SM00829">
    <property type="entry name" value="PKS_ER"/>
    <property type="match status" value="1"/>
</dbReference>
<dbReference type="Gene3D" id="3.40.50.720">
    <property type="entry name" value="NAD(P)-binding Rossmann-like Domain"/>
    <property type="match status" value="1"/>
</dbReference>
<organism evidence="9 10">
    <name type="scientific">Mycolicibacterium smegmatis (strain ATCC 700084 / mc(2)155)</name>
    <name type="common">Mycobacterium smegmatis</name>
    <dbReference type="NCBI Taxonomy" id="246196"/>
    <lineage>
        <taxon>Bacteria</taxon>
        <taxon>Bacillati</taxon>
        <taxon>Actinomycetota</taxon>
        <taxon>Actinomycetes</taxon>
        <taxon>Mycobacteriales</taxon>
        <taxon>Mycobacteriaceae</taxon>
        <taxon>Mycolicibacterium</taxon>
    </lineage>
</organism>
<reference evidence="9 10" key="1">
    <citation type="journal article" date="2007" name="Genome Biol.">
        <title>Interrupted coding sequences in Mycobacterium smegmatis: authentic mutations or sequencing errors?</title>
        <authorList>
            <person name="Deshayes C."/>
            <person name="Perrodou E."/>
            <person name="Gallien S."/>
            <person name="Euphrasie D."/>
            <person name="Schaeffer C."/>
            <person name="Van-Dorsselaer A."/>
            <person name="Poch O."/>
            <person name="Lecompte O."/>
            <person name="Reyrat J.M."/>
        </authorList>
    </citation>
    <scope>NUCLEOTIDE SEQUENCE [LARGE SCALE GENOMIC DNA]</scope>
    <source>
        <strain evidence="10">ATCC 700084 / mc(2)155</strain>
    </source>
</reference>
<keyword evidence="4 6" id="KW-0862">Zinc</keyword>
<protein>
    <submittedName>
        <fullName evidence="9">Alcohol dehydrogenase GroES-like protein</fullName>
        <ecNumber evidence="9">1.1.1.14</ecNumber>
    </submittedName>
</protein>
<accession>I7GBQ6</accession>
<evidence type="ECO:0000256" key="7">
    <source>
        <dbReference type="SAM" id="MobiDB-lite"/>
    </source>
</evidence>
<reference evidence="9 10" key="2">
    <citation type="journal article" date="2009" name="Genome Res.">
        <title>Ortho-proteogenomics: multiple proteomes investigation through orthology and a new MS-based protocol.</title>
        <authorList>
            <person name="Gallien S."/>
            <person name="Perrodou E."/>
            <person name="Carapito C."/>
            <person name="Deshayes C."/>
            <person name="Reyrat J.M."/>
            <person name="Van Dorsselaer A."/>
            <person name="Poch O."/>
            <person name="Schaeffer C."/>
            <person name="Lecompte O."/>
        </authorList>
    </citation>
    <scope>NUCLEOTIDE SEQUENCE [LARGE SCALE GENOMIC DNA]</scope>
    <source>
        <strain evidence="10">ATCC 700084 / mc(2)155</strain>
    </source>
</reference>
<dbReference type="KEGG" id="msg:MSMEI_3521"/>
<evidence type="ECO:0000256" key="1">
    <source>
        <dbReference type="ARBA" id="ARBA00001947"/>
    </source>
</evidence>
<dbReference type="Pfam" id="PF00107">
    <property type="entry name" value="ADH_zinc_N"/>
    <property type="match status" value="1"/>
</dbReference>
<dbReference type="SUPFAM" id="SSF51735">
    <property type="entry name" value="NAD(P)-binding Rossmann-fold domains"/>
    <property type="match status" value="1"/>
</dbReference>
<dbReference type="GO" id="GO:0003939">
    <property type="term" value="F:L-iditol 2-dehydrogenase (NAD+) activity"/>
    <property type="evidence" value="ECO:0007669"/>
    <property type="project" value="UniProtKB-EC"/>
</dbReference>
<keyword evidence="3 6" id="KW-0479">Metal-binding</keyword>
<evidence type="ECO:0000256" key="5">
    <source>
        <dbReference type="ARBA" id="ARBA00023002"/>
    </source>
</evidence>
<evidence type="ECO:0000313" key="9">
    <source>
        <dbReference type="EMBL" id="AFP39984.1"/>
    </source>
</evidence>
<evidence type="ECO:0000313" key="10">
    <source>
        <dbReference type="Proteomes" id="UP000006158"/>
    </source>
</evidence>
<evidence type="ECO:0000256" key="2">
    <source>
        <dbReference type="ARBA" id="ARBA00008072"/>
    </source>
</evidence>
<evidence type="ECO:0000259" key="8">
    <source>
        <dbReference type="SMART" id="SM00829"/>
    </source>
</evidence>
<dbReference type="EC" id="1.1.1.14" evidence="9"/>
<dbReference type="InterPro" id="IPR013149">
    <property type="entry name" value="ADH-like_C"/>
</dbReference>
<dbReference type="EMBL" id="CP001663">
    <property type="protein sequence ID" value="AFP39984.1"/>
    <property type="molecule type" value="Genomic_DNA"/>
</dbReference>
<feature type="domain" description="Enoyl reductase (ER)" evidence="8">
    <location>
        <begin position="41"/>
        <end position="366"/>
    </location>
</feature>
<evidence type="ECO:0000256" key="4">
    <source>
        <dbReference type="ARBA" id="ARBA00022833"/>
    </source>
</evidence>
<dbReference type="Pfam" id="PF08240">
    <property type="entry name" value="ADH_N"/>
    <property type="match status" value="1"/>
</dbReference>
<comment type="cofactor">
    <cofactor evidence="1 6">
        <name>Zn(2+)</name>
        <dbReference type="ChEBI" id="CHEBI:29105"/>
    </cofactor>
</comment>
<comment type="similarity">
    <text evidence="2 6">Belongs to the zinc-containing alcohol dehydrogenase family.</text>
</comment>
<dbReference type="InterPro" id="IPR020843">
    <property type="entry name" value="ER"/>
</dbReference>
<keyword evidence="5 9" id="KW-0560">Oxidoreductase</keyword>
<evidence type="ECO:0000256" key="3">
    <source>
        <dbReference type="ARBA" id="ARBA00022723"/>
    </source>
</evidence>
<dbReference type="PANTHER" id="PTHR43161:SF9">
    <property type="entry name" value="SORBITOL DEHYDROGENASE"/>
    <property type="match status" value="1"/>
</dbReference>
<dbReference type="GO" id="GO:0008270">
    <property type="term" value="F:zinc ion binding"/>
    <property type="evidence" value="ECO:0007669"/>
    <property type="project" value="InterPro"/>
</dbReference>
<feature type="region of interest" description="Disordered" evidence="7">
    <location>
        <begin position="1"/>
        <end position="20"/>
    </location>
</feature>
<dbReference type="CDD" id="cd05285">
    <property type="entry name" value="sorbitol_DH"/>
    <property type="match status" value="1"/>
</dbReference>
<evidence type="ECO:0000256" key="6">
    <source>
        <dbReference type="RuleBase" id="RU361277"/>
    </source>
</evidence>
<dbReference type="InterPro" id="IPR045306">
    <property type="entry name" value="SDH-like"/>
</dbReference>
<dbReference type="AlphaFoldDB" id="I7GBQ6"/>
<gene>
    <name evidence="9" type="ordered locus">MSMEI_3521</name>
</gene>
<dbReference type="InterPro" id="IPR011032">
    <property type="entry name" value="GroES-like_sf"/>
</dbReference>
<dbReference type="PANTHER" id="PTHR43161">
    <property type="entry name" value="SORBITOL DEHYDROGENASE"/>
    <property type="match status" value="1"/>
</dbReference>
<dbReference type="SUPFAM" id="SSF50129">
    <property type="entry name" value="GroES-like"/>
    <property type="match status" value="1"/>
</dbReference>
<sequence length="369" mass="38428">MSNSDATAMHACRPPVAPRKGNEMNAVAADARGTMRASVLTSVGTVVVEDRPVPTPGPHEVLVEVAAVGVCGSDVHYYRHGRIGDFVVNEPMILGHELSGRIAAVGEGVDPARVGQRVAVEPQHPCRRCKQCKAGRYNLCPEIKFYATPPIDGAFCRYVTIDDDMAHAVPDSISDDAAALLEPLSVAIATMRKAGVVPGSSILIAGAGPIGVICAQTARAFGAARIVVTDLVAERRERVLRFGATEVLDPAVDDVAALDPKVDAFVDASGAAPAVVSGIKAVGPAGNVVLVGMGADDVTLPVGYIQNMEINVTGVFRYTDTWPAAIHLVSSGAVDLDALVTGRYDLDHVAEALDSDSDPASLKSIVVPE</sequence>
<proteinExistence type="inferred from homology"/>
<dbReference type="InterPro" id="IPR036291">
    <property type="entry name" value="NAD(P)-bd_dom_sf"/>
</dbReference>
<dbReference type="Gene3D" id="3.90.180.10">
    <property type="entry name" value="Medium-chain alcohol dehydrogenases, catalytic domain"/>
    <property type="match status" value="1"/>
</dbReference>
<dbReference type="InterPro" id="IPR013154">
    <property type="entry name" value="ADH-like_N"/>
</dbReference>
<dbReference type="InterPro" id="IPR002328">
    <property type="entry name" value="ADH_Zn_CS"/>
</dbReference>
<name>I7GBQ6_MYCS2</name>